<evidence type="ECO:0000256" key="1">
    <source>
        <dbReference type="SAM" id="Phobius"/>
    </source>
</evidence>
<organism evidence="2 3">
    <name type="scientific">Chelatococcus albus</name>
    <dbReference type="NCBI Taxonomy" id="3047466"/>
    <lineage>
        <taxon>Bacteria</taxon>
        <taxon>Pseudomonadati</taxon>
        <taxon>Pseudomonadota</taxon>
        <taxon>Alphaproteobacteria</taxon>
        <taxon>Hyphomicrobiales</taxon>
        <taxon>Chelatococcaceae</taxon>
        <taxon>Chelatococcus</taxon>
    </lineage>
</organism>
<accession>A0ABT7ADB5</accession>
<sequence>MRRLLKLFWFVLAVLFLVEAWLWDRLAPVIAAIVRLLPWVAWKATVAAAVERLPPLAAAALFAVPAGLLLPVKFLALWLFAQEHWISAVALLVLAKILGLGVTAFLFDLCRDKLLLLPWFAWVYVRVLALRDWAHRETEPARRAIRAAAAGMRRRLGLDGRLRRRLVLLRLRARRFGRAT</sequence>
<feature type="transmembrane region" description="Helical" evidence="1">
    <location>
        <begin position="57"/>
        <end position="79"/>
    </location>
</feature>
<reference evidence="2 3" key="1">
    <citation type="submission" date="2023-05" db="EMBL/GenBank/DDBJ databases">
        <title>Chelatococcus sp. nov., a moderately thermophilic bacterium isolated from hot spring microbial mat.</title>
        <authorList>
            <person name="Hu C.-J."/>
            <person name="Li W.-J."/>
        </authorList>
    </citation>
    <scope>NUCLEOTIDE SEQUENCE [LARGE SCALE GENOMIC DNA]</scope>
    <source>
        <strain evidence="2 3">SYSU G07232</strain>
    </source>
</reference>
<evidence type="ECO:0000313" key="3">
    <source>
        <dbReference type="Proteomes" id="UP001321492"/>
    </source>
</evidence>
<dbReference type="Proteomes" id="UP001321492">
    <property type="component" value="Unassembled WGS sequence"/>
</dbReference>
<protein>
    <recommendedName>
        <fullName evidence="4">Transmembrane protein</fullName>
    </recommendedName>
</protein>
<keyword evidence="1" id="KW-0812">Transmembrane</keyword>
<keyword evidence="1" id="KW-1133">Transmembrane helix</keyword>
<evidence type="ECO:0000313" key="2">
    <source>
        <dbReference type="EMBL" id="MDJ1157365.1"/>
    </source>
</evidence>
<dbReference type="EMBL" id="JASJEV010000002">
    <property type="protein sequence ID" value="MDJ1157365.1"/>
    <property type="molecule type" value="Genomic_DNA"/>
</dbReference>
<keyword evidence="1" id="KW-0472">Membrane</keyword>
<name>A0ABT7ADB5_9HYPH</name>
<feature type="transmembrane region" description="Helical" evidence="1">
    <location>
        <begin position="85"/>
        <end position="107"/>
    </location>
</feature>
<evidence type="ECO:0008006" key="4">
    <source>
        <dbReference type="Google" id="ProtNLM"/>
    </source>
</evidence>
<keyword evidence="3" id="KW-1185">Reference proteome</keyword>
<comment type="caution">
    <text evidence="2">The sequence shown here is derived from an EMBL/GenBank/DDBJ whole genome shotgun (WGS) entry which is preliminary data.</text>
</comment>
<dbReference type="RefSeq" id="WP_283739366.1">
    <property type="nucleotide sequence ID" value="NZ_JASJEV010000002.1"/>
</dbReference>
<gene>
    <name evidence="2" type="ORF">QNA08_03820</name>
</gene>
<proteinExistence type="predicted"/>